<proteinExistence type="predicted"/>
<reference evidence="2" key="1">
    <citation type="journal article" date="2019" name="Int. J. Syst. Evol. Microbiol.">
        <title>The Global Catalogue of Microorganisms (GCM) 10K type strain sequencing project: providing services to taxonomists for standard genome sequencing and annotation.</title>
        <authorList>
            <consortium name="The Broad Institute Genomics Platform"/>
            <consortium name="The Broad Institute Genome Sequencing Center for Infectious Disease"/>
            <person name="Wu L."/>
            <person name="Ma J."/>
        </authorList>
    </citation>
    <scope>NUCLEOTIDE SEQUENCE [LARGE SCALE GENOMIC DNA]</scope>
    <source>
        <strain evidence="2">CGMCC 4.7246</strain>
    </source>
</reference>
<name>A0ABW1P6D7_9PSEU</name>
<comment type="caution">
    <text evidence="1">The sequence shown here is derived from an EMBL/GenBank/DDBJ whole genome shotgun (WGS) entry which is preliminary data.</text>
</comment>
<gene>
    <name evidence="1" type="ORF">ACFP3R_14885</name>
</gene>
<protein>
    <submittedName>
        <fullName evidence="1">Uncharacterized protein</fullName>
    </submittedName>
</protein>
<dbReference type="RefSeq" id="WP_380636538.1">
    <property type="nucleotide sequence ID" value="NZ_JBHSQO010000013.1"/>
</dbReference>
<keyword evidence="2" id="KW-1185">Reference proteome</keyword>
<sequence>MPENENQPRLPDWTKTDPPNWIKADVDKMLRMAIADRLYTRGGDGTGTWGWFLDHGDQARPATGDQSEAIWLLEEHGCLSAGQTRALKDESGEPFNAEHMEITPAGRELFNRLSPKR</sequence>
<dbReference type="EMBL" id="JBHSQO010000013">
    <property type="protein sequence ID" value="MFC6090569.1"/>
    <property type="molecule type" value="Genomic_DNA"/>
</dbReference>
<organism evidence="1 2">
    <name type="scientific">Saccharothrix lopnurensis</name>
    <dbReference type="NCBI Taxonomy" id="1670621"/>
    <lineage>
        <taxon>Bacteria</taxon>
        <taxon>Bacillati</taxon>
        <taxon>Actinomycetota</taxon>
        <taxon>Actinomycetes</taxon>
        <taxon>Pseudonocardiales</taxon>
        <taxon>Pseudonocardiaceae</taxon>
        <taxon>Saccharothrix</taxon>
    </lineage>
</organism>
<dbReference type="Proteomes" id="UP001596220">
    <property type="component" value="Unassembled WGS sequence"/>
</dbReference>
<accession>A0ABW1P6D7</accession>
<evidence type="ECO:0000313" key="2">
    <source>
        <dbReference type="Proteomes" id="UP001596220"/>
    </source>
</evidence>
<evidence type="ECO:0000313" key="1">
    <source>
        <dbReference type="EMBL" id="MFC6090569.1"/>
    </source>
</evidence>